<dbReference type="InterPro" id="IPR018114">
    <property type="entry name" value="TRYPSIN_HIS"/>
</dbReference>
<keyword evidence="3" id="KW-1185">Reference proteome</keyword>
<dbReference type="SUPFAM" id="SSF50494">
    <property type="entry name" value="Trypsin-like serine proteases"/>
    <property type="match status" value="1"/>
</dbReference>
<organism evidence="2 3">
    <name type="scientific">Herbihabitans rhizosphaerae</name>
    <dbReference type="NCBI Taxonomy" id="1872711"/>
    <lineage>
        <taxon>Bacteria</taxon>
        <taxon>Bacillati</taxon>
        <taxon>Actinomycetota</taxon>
        <taxon>Actinomycetes</taxon>
        <taxon>Pseudonocardiales</taxon>
        <taxon>Pseudonocardiaceae</taxon>
        <taxon>Herbihabitans</taxon>
    </lineage>
</organism>
<dbReference type="InterPro" id="IPR001254">
    <property type="entry name" value="Trypsin_dom"/>
</dbReference>
<sequence>MPACHLFRDASHDRHWPPGSPMIIGGGEAPAPYSFMARLGDGCGASLISPEWALTAGHCVGVGNSLRIGSLDRTSGTVGYP</sequence>
<proteinExistence type="predicted"/>
<evidence type="ECO:0000313" key="3">
    <source>
        <dbReference type="Proteomes" id="UP000294257"/>
    </source>
</evidence>
<dbReference type="PROSITE" id="PS00134">
    <property type="entry name" value="TRYPSIN_HIS"/>
    <property type="match status" value="1"/>
</dbReference>
<dbReference type="AlphaFoldDB" id="A0A4Q7KUZ1"/>
<gene>
    <name evidence="2" type="ORF">EV193_104549</name>
</gene>
<dbReference type="InterPro" id="IPR043504">
    <property type="entry name" value="Peptidase_S1_PA_chymotrypsin"/>
</dbReference>
<protein>
    <submittedName>
        <fullName evidence="2">Trypsin</fullName>
    </submittedName>
</protein>
<comment type="caution">
    <text evidence="2">The sequence shown here is derived from an EMBL/GenBank/DDBJ whole genome shotgun (WGS) entry which is preliminary data.</text>
</comment>
<reference evidence="2 3" key="1">
    <citation type="submission" date="2019-02" db="EMBL/GenBank/DDBJ databases">
        <title>Genomic Encyclopedia of Type Strains, Phase IV (KMG-IV): sequencing the most valuable type-strain genomes for metagenomic binning, comparative biology and taxonomic classification.</title>
        <authorList>
            <person name="Goeker M."/>
        </authorList>
    </citation>
    <scope>NUCLEOTIDE SEQUENCE [LARGE SCALE GENOMIC DNA]</scope>
    <source>
        <strain evidence="2 3">DSM 101727</strain>
    </source>
</reference>
<dbReference type="GO" id="GO:0006508">
    <property type="term" value="P:proteolysis"/>
    <property type="evidence" value="ECO:0007669"/>
    <property type="project" value="InterPro"/>
</dbReference>
<dbReference type="GO" id="GO:0004252">
    <property type="term" value="F:serine-type endopeptidase activity"/>
    <property type="evidence" value="ECO:0007669"/>
    <property type="project" value="InterPro"/>
</dbReference>
<dbReference type="Pfam" id="PF00089">
    <property type="entry name" value="Trypsin"/>
    <property type="match status" value="1"/>
</dbReference>
<accession>A0A4Q7KUZ1</accession>
<dbReference type="OrthoDB" id="3657335at2"/>
<dbReference type="Gene3D" id="2.40.10.10">
    <property type="entry name" value="Trypsin-like serine proteases"/>
    <property type="match status" value="1"/>
</dbReference>
<dbReference type="InterPro" id="IPR009003">
    <property type="entry name" value="Peptidase_S1_PA"/>
</dbReference>
<dbReference type="Proteomes" id="UP000294257">
    <property type="component" value="Unassembled WGS sequence"/>
</dbReference>
<evidence type="ECO:0000313" key="2">
    <source>
        <dbReference type="EMBL" id="RZS39332.1"/>
    </source>
</evidence>
<evidence type="ECO:0000259" key="1">
    <source>
        <dbReference type="Pfam" id="PF00089"/>
    </source>
</evidence>
<name>A0A4Q7KUZ1_9PSEU</name>
<dbReference type="EMBL" id="SGWQ01000004">
    <property type="protein sequence ID" value="RZS39332.1"/>
    <property type="molecule type" value="Genomic_DNA"/>
</dbReference>
<feature type="domain" description="Peptidase S1" evidence="1">
    <location>
        <begin position="26"/>
        <end position="70"/>
    </location>
</feature>